<dbReference type="SUPFAM" id="SSF53335">
    <property type="entry name" value="S-adenosyl-L-methionine-dependent methyltransferases"/>
    <property type="match status" value="1"/>
</dbReference>
<dbReference type="Gene3D" id="3.40.50.150">
    <property type="entry name" value="Vaccinia Virus protein VP39"/>
    <property type="match status" value="1"/>
</dbReference>
<gene>
    <name evidence="2" type="ORF">DM02DRAFT_575213</name>
</gene>
<organism evidence="2 3">
    <name type="scientific">Periconia macrospinosa</name>
    <dbReference type="NCBI Taxonomy" id="97972"/>
    <lineage>
        <taxon>Eukaryota</taxon>
        <taxon>Fungi</taxon>
        <taxon>Dikarya</taxon>
        <taxon>Ascomycota</taxon>
        <taxon>Pezizomycotina</taxon>
        <taxon>Dothideomycetes</taxon>
        <taxon>Pleosporomycetidae</taxon>
        <taxon>Pleosporales</taxon>
        <taxon>Massarineae</taxon>
        <taxon>Periconiaceae</taxon>
        <taxon>Periconia</taxon>
    </lineage>
</organism>
<evidence type="ECO:0000313" key="2">
    <source>
        <dbReference type="EMBL" id="PVH92819.1"/>
    </source>
</evidence>
<protein>
    <submittedName>
        <fullName evidence="2">S-adenosyl-L-methionine-dependent methyltransferase</fullName>
    </submittedName>
</protein>
<evidence type="ECO:0000259" key="1">
    <source>
        <dbReference type="Pfam" id="PF08241"/>
    </source>
</evidence>
<dbReference type="InterPro" id="IPR029063">
    <property type="entry name" value="SAM-dependent_MTases_sf"/>
</dbReference>
<feature type="domain" description="Methyltransferase type 11" evidence="1">
    <location>
        <begin position="48"/>
        <end position="149"/>
    </location>
</feature>
<keyword evidence="2" id="KW-0489">Methyltransferase</keyword>
<dbReference type="STRING" id="97972.A0A2V1D593"/>
<evidence type="ECO:0000313" key="3">
    <source>
        <dbReference type="Proteomes" id="UP000244855"/>
    </source>
</evidence>
<dbReference type="OrthoDB" id="2013972at2759"/>
<dbReference type="InterPro" id="IPR013216">
    <property type="entry name" value="Methyltransf_11"/>
</dbReference>
<dbReference type="AlphaFoldDB" id="A0A2V1D593"/>
<dbReference type="GO" id="GO:0008757">
    <property type="term" value="F:S-adenosylmethionine-dependent methyltransferase activity"/>
    <property type="evidence" value="ECO:0007669"/>
    <property type="project" value="InterPro"/>
</dbReference>
<reference evidence="2 3" key="1">
    <citation type="journal article" date="2018" name="Sci. Rep.">
        <title>Comparative genomics provides insights into the lifestyle and reveals functional heterogeneity of dark septate endophytic fungi.</title>
        <authorList>
            <person name="Knapp D.G."/>
            <person name="Nemeth J.B."/>
            <person name="Barry K."/>
            <person name="Hainaut M."/>
            <person name="Henrissat B."/>
            <person name="Johnson J."/>
            <person name="Kuo A."/>
            <person name="Lim J.H.P."/>
            <person name="Lipzen A."/>
            <person name="Nolan M."/>
            <person name="Ohm R.A."/>
            <person name="Tamas L."/>
            <person name="Grigoriev I.V."/>
            <person name="Spatafora J.W."/>
            <person name="Nagy L.G."/>
            <person name="Kovacs G.M."/>
        </authorList>
    </citation>
    <scope>NUCLEOTIDE SEQUENCE [LARGE SCALE GENOMIC DNA]</scope>
    <source>
        <strain evidence="2 3">DSE2036</strain>
    </source>
</reference>
<accession>A0A2V1D593</accession>
<name>A0A2V1D593_9PLEO</name>
<keyword evidence="3" id="KW-1185">Reference proteome</keyword>
<dbReference type="EMBL" id="KZ805645">
    <property type="protein sequence ID" value="PVH92819.1"/>
    <property type="molecule type" value="Genomic_DNA"/>
</dbReference>
<dbReference type="Proteomes" id="UP000244855">
    <property type="component" value="Unassembled WGS sequence"/>
</dbReference>
<keyword evidence="2" id="KW-0808">Transferase</keyword>
<sequence>MATPFVPKQALNFHGALLQELQGNVSDTIAQSLLRELPTLTSTSVVHDNGCSYGAVTLAILALDPPPVGAQVYATDVNPMFQAQLKAELAKISSPPVKVEVDTMDACNLSFPDAAFDLSITSFVFAGLADDVAAAKHILRTLKPGGTGVIGVWKSMPWHVALENAHIKTRGTDEPMAPFLSKSWYGKERIEQVTTEAGWEDVQYIDKAAWLNLGTDLERWARIAWTFLATPVGGWTQRDEDRWDEAISSISHELAQSDMHKFEDGIHKIRMVADIAVVRKK</sequence>
<dbReference type="CDD" id="cd02440">
    <property type="entry name" value="AdoMet_MTases"/>
    <property type="match status" value="1"/>
</dbReference>
<dbReference type="Pfam" id="PF08241">
    <property type="entry name" value="Methyltransf_11"/>
    <property type="match status" value="1"/>
</dbReference>
<proteinExistence type="predicted"/>
<dbReference type="GO" id="GO:0032259">
    <property type="term" value="P:methylation"/>
    <property type="evidence" value="ECO:0007669"/>
    <property type="project" value="UniProtKB-KW"/>
</dbReference>